<sequence>MTGRSHGGATMAALVLIGGALIGGASVTGLGAAAAREAGAAPASAAAVIRACTGKALPEYRKGACLDDAAKALRERLAAAVERKLAAIAAVATRSPSPGSLAGREDAETWRKAFQAAQGAWEDYFRRHCDGLYDFDYHGGSAAGQLASECKIRLLAARIDEVGGEAASRQGGRR</sequence>
<dbReference type="AlphaFoldDB" id="A0A8H8WXC9"/>
<evidence type="ECO:0000259" key="1">
    <source>
        <dbReference type="Pfam" id="PF07007"/>
    </source>
</evidence>
<dbReference type="KEGG" id="mind:mvi_47520"/>
<reference evidence="2" key="1">
    <citation type="submission" date="2020-11" db="EMBL/GenBank/DDBJ databases">
        <title>Complete genome sequence of a novel pathogenic Methylobacterium strain isolated from rice in Vietnam.</title>
        <authorList>
            <person name="Lai K."/>
            <person name="Okazaki S."/>
            <person name="Higashi K."/>
            <person name="Mori H."/>
            <person name="Toyoda A."/>
            <person name="Kurokawa K."/>
        </authorList>
    </citation>
    <scope>NUCLEOTIDE SEQUENCE</scope>
    <source>
        <strain evidence="2">VL1</strain>
    </source>
</reference>
<protein>
    <recommendedName>
        <fullName evidence="1">Lysozyme inhibitor LprI-like N-terminal domain-containing protein</fullName>
    </recommendedName>
</protein>
<name>A0A8H8WXC9_9HYPH</name>
<organism evidence="2 3">
    <name type="scientific">Methylobacterium indicum</name>
    <dbReference type="NCBI Taxonomy" id="1775910"/>
    <lineage>
        <taxon>Bacteria</taxon>
        <taxon>Pseudomonadati</taxon>
        <taxon>Pseudomonadota</taxon>
        <taxon>Alphaproteobacteria</taxon>
        <taxon>Hyphomicrobiales</taxon>
        <taxon>Methylobacteriaceae</taxon>
        <taxon>Methylobacterium</taxon>
    </lineage>
</organism>
<gene>
    <name evidence="2" type="ORF">mvi_47520</name>
</gene>
<proteinExistence type="predicted"/>
<dbReference type="Gene3D" id="1.20.1270.180">
    <property type="match status" value="1"/>
</dbReference>
<dbReference type="EMBL" id="AP024145">
    <property type="protein sequence ID" value="BCM86291.1"/>
    <property type="molecule type" value="Genomic_DNA"/>
</dbReference>
<feature type="domain" description="Lysozyme inhibitor LprI-like N-terminal" evidence="1">
    <location>
        <begin position="63"/>
        <end position="161"/>
    </location>
</feature>
<evidence type="ECO:0000313" key="2">
    <source>
        <dbReference type="EMBL" id="BCM86291.1"/>
    </source>
</evidence>
<dbReference type="Pfam" id="PF07007">
    <property type="entry name" value="LprI"/>
    <property type="match status" value="1"/>
</dbReference>
<dbReference type="InterPro" id="IPR009739">
    <property type="entry name" value="LprI-like_N"/>
</dbReference>
<accession>A0A8H8WXC9</accession>
<evidence type="ECO:0000313" key="3">
    <source>
        <dbReference type="Proteomes" id="UP000663508"/>
    </source>
</evidence>
<dbReference type="Proteomes" id="UP000663508">
    <property type="component" value="Chromosome"/>
</dbReference>
<dbReference type="RefSeq" id="WP_244748674.1">
    <property type="nucleotide sequence ID" value="NZ_AP024145.1"/>
</dbReference>